<protein>
    <submittedName>
        <fullName evidence="1">Uncharacterized protein</fullName>
    </submittedName>
</protein>
<dbReference type="AlphaFoldDB" id="A0A0L8HGG0"/>
<evidence type="ECO:0000313" key="1">
    <source>
        <dbReference type="EMBL" id="KOF88326.1"/>
    </source>
</evidence>
<proteinExistence type="predicted"/>
<reference evidence="1" key="1">
    <citation type="submission" date="2015-07" db="EMBL/GenBank/DDBJ databases">
        <title>MeaNS - Measles Nucleotide Surveillance Program.</title>
        <authorList>
            <person name="Tran T."/>
            <person name="Druce J."/>
        </authorList>
    </citation>
    <scope>NUCLEOTIDE SEQUENCE</scope>
    <source>
        <strain evidence="1">UCB-OBI-ISO-001</strain>
        <tissue evidence="1">Gonad</tissue>
    </source>
</reference>
<gene>
    <name evidence="1" type="ORF">OCBIM_22015055mg</name>
</gene>
<organism evidence="1">
    <name type="scientific">Octopus bimaculoides</name>
    <name type="common">California two-spotted octopus</name>
    <dbReference type="NCBI Taxonomy" id="37653"/>
    <lineage>
        <taxon>Eukaryota</taxon>
        <taxon>Metazoa</taxon>
        <taxon>Spiralia</taxon>
        <taxon>Lophotrochozoa</taxon>
        <taxon>Mollusca</taxon>
        <taxon>Cephalopoda</taxon>
        <taxon>Coleoidea</taxon>
        <taxon>Octopodiformes</taxon>
        <taxon>Octopoda</taxon>
        <taxon>Incirrata</taxon>
        <taxon>Octopodidae</taxon>
        <taxon>Octopus</taxon>
    </lineage>
</organism>
<sequence length="77" mass="9332">MTRNHFSVVTSEILIYENLQYFSNEPLNLAREVINYKVYNKYKHKGVTVTSTEQLTLVVNNQNKEKQTRRWLYKMKF</sequence>
<name>A0A0L8HGG0_OCTBM</name>
<accession>A0A0L8HGG0</accession>
<dbReference type="EMBL" id="KQ418194">
    <property type="protein sequence ID" value="KOF88326.1"/>
    <property type="molecule type" value="Genomic_DNA"/>
</dbReference>